<name>A0A484N8S9_9ASTE</name>
<dbReference type="AlphaFoldDB" id="A0A484N8S9"/>
<evidence type="ECO:0000313" key="2">
    <source>
        <dbReference type="EMBL" id="VFQ96967.1"/>
    </source>
</evidence>
<reference evidence="2 3" key="1">
    <citation type="submission" date="2018-04" db="EMBL/GenBank/DDBJ databases">
        <authorList>
            <person name="Vogel A."/>
        </authorList>
    </citation>
    <scope>NUCLEOTIDE SEQUENCE [LARGE SCALE GENOMIC DNA]</scope>
</reference>
<feature type="compositionally biased region" description="Basic residues" evidence="1">
    <location>
        <begin position="62"/>
        <end position="73"/>
    </location>
</feature>
<accession>A0A484N8S9</accession>
<protein>
    <submittedName>
        <fullName evidence="2">Uncharacterized protein</fullName>
    </submittedName>
</protein>
<dbReference type="Proteomes" id="UP000595140">
    <property type="component" value="Unassembled WGS sequence"/>
</dbReference>
<evidence type="ECO:0000313" key="3">
    <source>
        <dbReference type="Proteomes" id="UP000595140"/>
    </source>
</evidence>
<organism evidence="2 3">
    <name type="scientific">Cuscuta campestris</name>
    <dbReference type="NCBI Taxonomy" id="132261"/>
    <lineage>
        <taxon>Eukaryota</taxon>
        <taxon>Viridiplantae</taxon>
        <taxon>Streptophyta</taxon>
        <taxon>Embryophyta</taxon>
        <taxon>Tracheophyta</taxon>
        <taxon>Spermatophyta</taxon>
        <taxon>Magnoliopsida</taxon>
        <taxon>eudicotyledons</taxon>
        <taxon>Gunneridae</taxon>
        <taxon>Pentapetalae</taxon>
        <taxon>asterids</taxon>
        <taxon>lamiids</taxon>
        <taxon>Solanales</taxon>
        <taxon>Convolvulaceae</taxon>
        <taxon>Cuscuteae</taxon>
        <taxon>Cuscuta</taxon>
        <taxon>Cuscuta subgen. Grammica</taxon>
        <taxon>Cuscuta sect. Cleistogrammica</taxon>
    </lineage>
</organism>
<proteinExistence type="predicted"/>
<keyword evidence="3" id="KW-1185">Reference proteome</keyword>
<evidence type="ECO:0000256" key="1">
    <source>
        <dbReference type="SAM" id="MobiDB-lite"/>
    </source>
</evidence>
<feature type="region of interest" description="Disordered" evidence="1">
    <location>
        <begin position="51"/>
        <end position="107"/>
    </location>
</feature>
<feature type="region of interest" description="Disordered" evidence="1">
    <location>
        <begin position="1"/>
        <end position="36"/>
    </location>
</feature>
<dbReference type="EMBL" id="OOIL02006272">
    <property type="protein sequence ID" value="VFQ96967.1"/>
    <property type="molecule type" value="Genomic_DNA"/>
</dbReference>
<sequence length="385" mass="43880">MRQSRRHPLASRLLRGGGPMRRRRRRKERGQAEKGLACLLRVLRPLSASSAQTLISEERSKGTKGSHSVRHRGGGGSSSSSSSSSSGPRRSYSDMVNQPPPSPERQEKLRLQRERVSLFYECFNANTVSRPPLVQEMLPLKDYLTFKRTNMLCYVSIGHHKCLKLTQAEDMGVGLKENDDVMILNASDSHRDNLLRSLINLTHLLCGSSIGLIPYDLKHLLRYSSKVQRVRKNDEFILHHPALWNEISVEKMLLSLDINNSITTEPKPLNKVVARISFSWKKDFENLVINNAVLNQRGFYVTIRKIWTNTKFCLKCGDEIEGFIHLMGNIFTHLYDELNGASKLMAKSHQAKAIWEFMHAFKPDFLCLSTQASSTFPNFDDISFH</sequence>
<feature type="compositionally biased region" description="Low complexity" evidence="1">
    <location>
        <begin position="78"/>
        <end position="90"/>
    </location>
</feature>
<gene>
    <name evidence="2" type="ORF">CCAM_LOCUS38743</name>
</gene>